<evidence type="ECO:0000313" key="2">
    <source>
        <dbReference type="EMBL" id="MBO0611309.1"/>
    </source>
</evidence>
<keyword evidence="3" id="KW-1185">Reference proteome</keyword>
<proteinExistence type="predicted"/>
<dbReference type="Pfam" id="PF01872">
    <property type="entry name" value="RibD_C"/>
    <property type="match status" value="1"/>
</dbReference>
<feature type="domain" description="Bacterial bifunctional deaminase-reductase C-terminal" evidence="1">
    <location>
        <begin position="11"/>
        <end position="177"/>
    </location>
</feature>
<reference evidence="2 3" key="1">
    <citation type="submission" date="2021-03" db="EMBL/GenBank/DDBJ databases">
        <authorList>
            <person name="Xin L."/>
        </authorList>
    </citation>
    <scope>NUCLEOTIDE SEQUENCE [LARGE SCALE GENOMIC DNA]</scope>
    <source>
        <strain evidence="2 3">XHU 5031</strain>
    </source>
</reference>
<dbReference type="RefSeq" id="WP_207277268.1">
    <property type="nucleotide sequence ID" value="NZ_JAFMPK010000049.1"/>
</dbReference>
<dbReference type="Proteomes" id="UP000664617">
    <property type="component" value="Unassembled WGS sequence"/>
</dbReference>
<gene>
    <name evidence="2" type="ORF">J0911_19995</name>
</gene>
<dbReference type="SUPFAM" id="SSF53597">
    <property type="entry name" value="Dihydrofolate reductase-like"/>
    <property type="match status" value="1"/>
</dbReference>
<accession>A0ABS3IFV7</accession>
<reference evidence="3" key="2">
    <citation type="submission" date="2023-07" db="EMBL/GenBank/DDBJ databases">
        <title>Myceligenerans salitolerans sp. nov., a halotolerant actinomycete isolated from a salt lake in Xinjiang, China.</title>
        <authorList>
            <person name="Guan T."/>
        </authorList>
    </citation>
    <scope>NUCLEOTIDE SEQUENCE [LARGE SCALE GENOMIC DNA]</scope>
    <source>
        <strain evidence="3">XHU 5031</strain>
    </source>
</reference>
<comment type="caution">
    <text evidence="2">The sequence shown here is derived from an EMBL/GenBank/DDBJ whole genome shotgun (WGS) entry which is preliminary data.</text>
</comment>
<evidence type="ECO:0000313" key="3">
    <source>
        <dbReference type="Proteomes" id="UP000664617"/>
    </source>
</evidence>
<dbReference type="PANTHER" id="PTHR38011:SF11">
    <property type="entry name" value="2,5-DIAMINO-6-RIBOSYLAMINO-4(3H)-PYRIMIDINONE 5'-PHOSPHATE REDUCTASE"/>
    <property type="match status" value="1"/>
</dbReference>
<organism evidence="2 3">
    <name type="scientific">Myceligenerans salitolerans</name>
    <dbReference type="NCBI Taxonomy" id="1230528"/>
    <lineage>
        <taxon>Bacteria</taxon>
        <taxon>Bacillati</taxon>
        <taxon>Actinomycetota</taxon>
        <taxon>Actinomycetes</taxon>
        <taxon>Micrococcales</taxon>
        <taxon>Promicromonosporaceae</taxon>
        <taxon>Myceligenerans</taxon>
    </lineage>
</organism>
<dbReference type="InterPro" id="IPR002734">
    <property type="entry name" value="RibDG_C"/>
</dbReference>
<dbReference type="PANTHER" id="PTHR38011">
    <property type="entry name" value="DIHYDROFOLATE REDUCTASE FAMILY PROTEIN (AFU_ORTHOLOGUE AFUA_8G06820)"/>
    <property type="match status" value="1"/>
</dbReference>
<dbReference type="InterPro" id="IPR024072">
    <property type="entry name" value="DHFR-like_dom_sf"/>
</dbReference>
<dbReference type="Gene3D" id="3.40.430.10">
    <property type="entry name" value="Dihydrofolate Reductase, subunit A"/>
    <property type="match status" value="1"/>
</dbReference>
<sequence length="205" mass="21583">MNAPSTTPARRVVANIALTLDGCYRGPGGPADLAAIVPYATTDVARDHLARFVATSTTAVLGRSNAEGFLGFWPGVIEAEGADPRDVAYARWLVSAEKVVFSTTLTEAPWENARVVNAPAADVVAELRTRGTGDILVNSSISVIKALLAADAIDRLEILLVPELVGGDARLFEEGLPASSWSLARQAAGDRGELSLTYDRVRPAA</sequence>
<evidence type="ECO:0000259" key="1">
    <source>
        <dbReference type="Pfam" id="PF01872"/>
    </source>
</evidence>
<protein>
    <submittedName>
        <fullName evidence="2">Dihydrofolate reductase family protein</fullName>
    </submittedName>
</protein>
<dbReference type="EMBL" id="JAFMPK010000049">
    <property type="protein sequence ID" value="MBO0611309.1"/>
    <property type="molecule type" value="Genomic_DNA"/>
</dbReference>
<dbReference type="InterPro" id="IPR050765">
    <property type="entry name" value="Riboflavin_Biosynth_HTPR"/>
</dbReference>
<name>A0ABS3IFV7_9MICO</name>